<name>A0ABQ0DB55_9EUKA</name>
<sequence>MGNNTSHSSLKRPLTGSLDSNPERLFNSPFVRIQSSYELNKYSSSFYKAESSDEDSILEIPEEITSSKPMDIKSRVSFGDKLVRVASSPIKRLKSFATPRSARRHNEIREETKIIEEEEPINGTLNFLLFKLGGESFHILYDSKQHGFDPRELRSRIVYKEKLIFVFKTENGFIGFYQSDAIIPSSSKNPIHAESNDFFIFAIENKINESKIFERKTNEKKSVSLFTEENPTLINCYSAFWMDTNGMISFNFCAKNLYNFDQGFVNPFKGESLQNKAECSRFLVLSCL</sequence>
<dbReference type="Proteomes" id="UP001628156">
    <property type="component" value="Unassembled WGS sequence"/>
</dbReference>
<keyword evidence="4" id="KW-1185">Reference proteome</keyword>
<protein>
    <recommendedName>
        <fullName evidence="2">TLDc domain-containing protein</fullName>
    </recommendedName>
</protein>
<feature type="domain" description="TLDc" evidence="2">
    <location>
        <begin position="113"/>
        <end position="227"/>
    </location>
</feature>
<proteinExistence type="predicted"/>
<evidence type="ECO:0000313" key="4">
    <source>
        <dbReference type="Proteomes" id="UP001628156"/>
    </source>
</evidence>
<dbReference type="InterPro" id="IPR006571">
    <property type="entry name" value="TLDc_dom"/>
</dbReference>
<evidence type="ECO:0000256" key="1">
    <source>
        <dbReference type="SAM" id="MobiDB-lite"/>
    </source>
</evidence>
<dbReference type="EMBL" id="BAAFRS010000047">
    <property type="protein sequence ID" value="GAB1220087.1"/>
    <property type="molecule type" value="Genomic_DNA"/>
</dbReference>
<gene>
    <name evidence="3" type="ORF">ENUP19_0047G0146</name>
</gene>
<accession>A0ABQ0DB55</accession>
<comment type="caution">
    <text evidence="3">The sequence shown here is derived from an EMBL/GenBank/DDBJ whole genome shotgun (WGS) entry which is preliminary data.</text>
</comment>
<evidence type="ECO:0000259" key="2">
    <source>
        <dbReference type="Pfam" id="PF07534"/>
    </source>
</evidence>
<reference evidence="3 4" key="1">
    <citation type="journal article" date="2019" name="PLoS Negl. Trop. Dis.">
        <title>Whole genome sequencing of Entamoeba nuttalli reveals mammalian host-related molecular signatures and a novel octapeptide-repeat surface protein.</title>
        <authorList>
            <person name="Tanaka M."/>
            <person name="Makiuchi T."/>
            <person name="Komiyama T."/>
            <person name="Shiina T."/>
            <person name="Osaki K."/>
            <person name="Tachibana H."/>
        </authorList>
    </citation>
    <scope>NUCLEOTIDE SEQUENCE [LARGE SCALE GENOMIC DNA]</scope>
    <source>
        <strain evidence="3 4">P19-061405</strain>
    </source>
</reference>
<organism evidence="3 4">
    <name type="scientific">Entamoeba nuttalli</name>
    <dbReference type="NCBI Taxonomy" id="412467"/>
    <lineage>
        <taxon>Eukaryota</taxon>
        <taxon>Amoebozoa</taxon>
        <taxon>Evosea</taxon>
        <taxon>Archamoebae</taxon>
        <taxon>Mastigamoebida</taxon>
        <taxon>Entamoebidae</taxon>
        <taxon>Entamoeba</taxon>
    </lineage>
</organism>
<evidence type="ECO:0000313" key="3">
    <source>
        <dbReference type="EMBL" id="GAB1220087.1"/>
    </source>
</evidence>
<dbReference type="Pfam" id="PF07534">
    <property type="entry name" value="TLD"/>
    <property type="match status" value="1"/>
</dbReference>
<feature type="region of interest" description="Disordered" evidence="1">
    <location>
        <begin position="1"/>
        <end position="21"/>
    </location>
</feature>